<evidence type="ECO:0000256" key="1">
    <source>
        <dbReference type="ARBA" id="ARBA00022679"/>
    </source>
</evidence>
<evidence type="ECO:0000256" key="6">
    <source>
        <dbReference type="ARBA" id="ARBA00022918"/>
    </source>
</evidence>
<dbReference type="InterPro" id="IPR050951">
    <property type="entry name" value="Retrovirus_Pol_polyprotein"/>
</dbReference>
<dbReference type="SUPFAM" id="SSF56672">
    <property type="entry name" value="DNA/RNA polymerases"/>
    <property type="match status" value="1"/>
</dbReference>
<comment type="caution">
    <text evidence="8">The sequence shown here is derived from an EMBL/GenBank/DDBJ whole genome shotgun (WGS) entry which is preliminary data.</text>
</comment>
<evidence type="ECO:0000313" key="8">
    <source>
        <dbReference type="EMBL" id="KAG5318838.1"/>
    </source>
</evidence>
<accession>A0A836F6N8</accession>
<dbReference type="GO" id="GO:0003676">
    <property type="term" value="F:nucleic acid binding"/>
    <property type="evidence" value="ECO:0007669"/>
    <property type="project" value="InterPro"/>
</dbReference>
<feature type="domain" description="Reverse transcriptase RNase H-like" evidence="7">
    <location>
        <begin position="316"/>
        <end position="386"/>
    </location>
</feature>
<dbReference type="GO" id="GO:0004519">
    <property type="term" value="F:endonuclease activity"/>
    <property type="evidence" value="ECO:0007669"/>
    <property type="project" value="UniProtKB-KW"/>
</dbReference>
<feature type="non-terminal residue" evidence="8">
    <location>
        <position position="1"/>
    </location>
</feature>
<protein>
    <submittedName>
        <fullName evidence="8">RTXE polymerase</fullName>
    </submittedName>
</protein>
<dbReference type="Pfam" id="PF17917">
    <property type="entry name" value="RT_RNaseH"/>
    <property type="match status" value="1"/>
</dbReference>
<keyword evidence="6" id="KW-0695">RNA-directed DNA polymerase</keyword>
<proteinExistence type="predicted"/>
<evidence type="ECO:0000259" key="7">
    <source>
        <dbReference type="Pfam" id="PF17917"/>
    </source>
</evidence>
<gene>
    <name evidence="8" type="ORF">G6Z78_0011437</name>
</gene>
<keyword evidence="2" id="KW-0548">Nucleotidyltransferase</keyword>
<keyword evidence="5" id="KW-0378">Hydrolase</keyword>
<name>A0A836F6N8_9HYME</name>
<dbReference type="InterPro" id="IPR041373">
    <property type="entry name" value="RT_RNaseH"/>
</dbReference>
<dbReference type="AlphaFoldDB" id="A0A836F6N8"/>
<organism evidence="8 9">
    <name type="scientific">Pseudoatta argentina</name>
    <dbReference type="NCBI Taxonomy" id="621737"/>
    <lineage>
        <taxon>Eukaryota</taxon>
        <taxon>Metazoa</taxon>
        <taxon>Ecdysozoa</taxon>
        <taxon>Arthropoda</taxon>
        <taxon>Hexapoda</taxon>
        <taxon>Insecta</taxon>
        <taxon>Pterygota</taxon>
        <taxon>Neoptera</taxon>
        <taxon>Endopterygota</taxon>
        <taxon>Hymenoptera</taxon>
        <taxon>Apocrita</taxon>
        <taxon>Aculeata</taxon>
        <taxon>Formicoidea</taxon>
        <taxon>Formicidae</taxon>
        <taxon>Myrmicinae</taxon>
        <taxon>Pseudoatta</taxon>
    </lineage>
</organism>
<keyword evidence="3" id="KW-0540">Nuclease</keyword>
<evidence type="ECO:0000256" key="4">
    <source>
        <dbReference type="ARBA" id="ARBA00022759"/>
    </source>
</evidence>
<keyword evidence="1" id="KW-0808">Transferase</keyword>
<reference evidence="8" key="1">
    <citation type="submission" date="2020-02" db="EMBL/GenBank/DDBJ databases">
        <title>Relaxed selection underlies rapid genomic changes in the transitions from sociality to social parasitism in ants.</title>
        <authorList>
            <person name="Bi X."/>
        </authorList>
    </citation>
    <scope>NUCLEOTIDE SEQUENCE</scope>
    <source>
        <strain evidence="8">BGI-DK2014c</strain>
        <tissue evidence="8">Whole body</tissue>
    </source>
</reference>
<dbReference type="InterPro" id="IPR043502">
    <property type="entry name" value="DNA/RNA_pol_sf"/>
</dbReference>
<evidence type="ECO:0000256" key="3">
    <source>
        <dbReference type="ARBA" id="ARBA00022722"/>
    </source>
</evidence>
<evidence type="ECO:0000256" key="2">
    <source>
        <dbReference type="ARBA" id="ARBA00022695"/>
    </source>
</evidence>
<dbReference type="Gene3D" id="3.10.10.10">
    <property type="entry name" value="HIV Type 1 Reverse Transcriptase, subunit A, domain 1"/>
    <property type="match status" value="1"/>
</dbReference>
<dbReference type="EMBL" id="JAANIA010001796">
    <property type="protein sequence ID" value="KAG5318838.1"/>
    <property type="molecule type" value="Genomic_DNA"/>
</dbReference>
<dbReference type="PANTHER" id="PTHR37984:SF5">
    <property type="entry name" value="PROTEIN NYNRIN-LIKE"/>
    <property type="match status" value="1"/>
</dbReference>
<dbReference type="Proteomes" id="UP000668214">
    <property type="component" value="Unassembled WGS sequence"/>
</dbReference>
<keyword evidence="4" id="KW-0255">Endonuclease</keyword>
<sequence>IVGDRLRQLYTSCLRESIFPGSWKRARFVLLRKEGKPAESPSAYRLIYLLDDAGKLLERIIATRIVRHLSRDGPNLSHCQYGFREGLSTIDDIRQVRALSEQMIAGGYNYEKIIFANRVPIAEDEFRKLISNQGDPAIISRGKRSRNHPAQRQGCCEQALPKPYMITAKISPNDRRGKVDIYVIDAMIDSSSPISLQGVRTKIKFYPMTRWRLKNFRAKKSGPTFKINIVLKHDQLISARPRRLSFADREALQKILDELLRKKIIRPSNLPYANPIVLDTLGQYEYLRISFGLTNVYISAFWILFQKQMGYENPFFWNQWTIPTKAKYHSYELECLAVIYALKRFHIYLAEQKFKIITNCDSFHLTLNKKDINSRISRWTLFLQNYIYWFPKIREKVKKKEKLLFAIVLSPLEKTKKGYRHILLIIDTFTKFVRIYPCKSTTTDESINVCMMFGVDQKGKVNYLLRDALDAREYKVGNYVLNIETTPSINKKLLPKFKGPYVVKAVLDYDRYIVTDVDGS</sequence>
<dbReference type="GO" id="GO:0016787">
    <property type="term" value="F:hydrolase activity"/>
    <property type="evidence" value="ECO:0007669"/>
    <property type="project" value="UniProtKB-KW"/>
</dbReference>
<dbReference type="InterPro" id="IPR036397">
    <property type="entry name" value="RNaseH_sf"/>
</dbReference>
<dbReference type="Gene3D" id="3.30.420.10">
    <property type="entry name" value="Ribonuclease H-like superfamily/Ribonuclease H"/>
    <property type="match status" value="1"/>
</dbReference>
<evidence type="ECO:0000256" key="5">
    <source>
        <dbReference type="ARBA" id="ARBA00022801"/>
    </source>
</evidence>
<evidence type="ECO:0000313" key="9">
    <source>
        <dbReference type="Proteomes" id="UP000668214"/>
    </source>
</evidence>
<feature type="non-terminal residue" evidence="8">
    <location>
        <position position="520"/>
    </location>
</feature>
<keyword evidence="9" id="KW-1185">Reference proteome</keyword>
<dbReference type="GO" id="GO:0003964">
    <property type="term" value="F:RNA-directed DNA polymerase activity"/>
    <property type="evidence" value="ECO:0007669"/>
    <property type="project" value="UniProtKB-KW"/>
</dbReference>
<dbReference type="PANTHER" id="PTHR37984">
    <property type="entry name" value="PROTEIN CBG26694"/>
    <property type="match status" value="1"/>
</dbReference>